<evidence type="ECO:0000256" key="1">
    <source>
        <dbReference type="ARBA" id="ARBA00004651"/>
    </source>
</evidence>
<evidence type="ECO:0000313" key="7">
    <source>
        <dbReference type="EMBL" id="AXG74944.1"/>
    </source>
</evidence>
<dbReference type="AlphaFoldDB" id="A0A345HED4"/>
<reference evidence="7 8" key="1">
    <citation type="submission" date="2018-07" db="EMBL/GenBank/DDBJ databases">
        <title>Complete genome sequence of Flavobacterium arcticum type strain SM1502T.</title>
        <authorList>
            <person name="Li Y."/>
            <person name="Li D.-D."/>
        </authorList>
    </citation>
    <scope>NUCLEOTIDE SEQUENCE [LARGE SCALE GENOMIC DNA]</scope>
    <source>
        <strain evidence="7 8">SM1502</strain>
    </source>
</reference>
<dbReference type="RefSeq" id="WP_114678702.1">
    <property type="nucleotide sequence ID" value="NZ_CP031188.1"/>
</dbReference>
<evidence type="ECO:0000313" key="8">
    <source>
        <dbReference type="Proteomes" id="UP000253951"/>
    </source>
</evidence>
<evidence type="ECO:0000256" key="6">
    <source>
        <dbReference type="SAM" id="Phobius"/>
    </source>
</evidence>
<proteinExistence type="predicted"/>
<feature type="transmembrane region" description="Helical" evidence="6">
    <location>
        <begin position="309"/>
        <end position="333"/>
    </location>
</feature>
<dbReference type="EMBL" id="CP031188">
    <property type="protein sequence ID" value="AXG74944.1"/>
    <property type="molecule type" value="Genomic_DNA"/>
</dbReference>
<keyword evidence="8" id="KW-1185">Reference proteome</keyword>
<dbReference type="PANTHER" id="PTHR30250:SF30">
    <property type="entry name" value="LIPID III FLIPPASE"/>
    <property type="match status" value="1"/>
</dbReference>
<keyword evidence="3 6" id="KW-0812">Transmembrane</keyword>
<dbReference type="InterPro" id="IPR002797">
    <property type="entry name" value="Polysacc_synth"/>
</dbReference>
<name>A0A345HED4_9FLAO</name>
<dbReference type="OrthoDB" id="9769862at2"/>
<keyword evidence="4 6" id="KW-1133">Transmembrane helix</keyword>
<feature type="transmembrane region" description="Helical" evidence="6">
    <location>
        <begin position="401"/>
        <end position="419"/>
    </location>
</feature>
<dbReference type="PANTHER" id="PTHR30250">
    <property type="entry name" value="PST FAMILY PREDICTED COLANIC ACID TRANSPORTER"/>
    <property type="match status" value="1"/>
</dbReference>
<dbReference type="InterPro" id="IPR050833">
    <property type="entry name" value="Poly_Biosynth_Transport"/>
</dbReference>
<feature type="transmembrane region" description="Helical" evidence="6">
    <location>
        <begin position="224"/>
        <end position="246"/>
    </location>
</feature>
<keyword evidence="2" id="KW-1003">Cell membrane</keyword>
<evidence type="ECO:0000256" key="3">
    <source>
        <dbReference type="ARBA" id="ARBA00022692"/>
    </source>
</evidence>
<keyword evidence="5 6" id="KW-0472">Membrane</keyword>
<dbReference type="Proteomes" id="UP000253951">
    <property type="component" value="Chromosome"/>
</dbReference>
<feature type="transmembrane region" description="Helical" evidence="6">
    <location>
        <begin position="345"/>
        <end position="366"/>
    </location>
</feature>
<gene>
    <name evidence="7" type="ORF">DVK85_12180</name>
</gene>
<evidence type="ECO:0000256" key="2">
    <source>
        <dbReference type="ARBA" id="ARBA00022475"/>
    </source>
</evidence>
<comment type="subcellular location">
    <subcellularLocation>
        <location evidence="1">Cell membrane</location>
        <topology evidence="1">Multi-pass membrane protein</topology>
    </subcellularLocation>
</comment>
<accession>A0A345HED4</accession>
<evidence type="ECO:0000256" key="4">
    <source>
        <dbReference type="ARBA" id="ARBA00022989"/>
    </source>
</evidence>
<protein>
    <submittedName>
        <fullName evidence="7">O-antigen translocase</fullName>
    </submittedName>
</protein>
<feature type="transmembrane region" description="Helical" evidence="6">
    <location>
        <begin position="161"/>
        <end position="180"/>
    </location>
</feature>
<feature type="transmembrane region" description="Helical" evidence="6">
    <location>
        <begin position="127"/>
        <end position="149"/>
    </location>
</feature>
<dbReference type="CDD" id="cd13125">
    <property type="entry name" value="MATE_like_10"/>
    <property type="match status" value="1"/>
</dbReference>
<feature type="transmembrane region" description="Helical" evidence="6">
    <location>
        <begin position="378"/>
        <end position="395"/>
    </location>
</feature>
<dbReference type="GO" id="GO:0009246">
    <property type="term" value="P:enterobacterial common antigen biosynthetic process"/>
    <property type="evidence" value="ECO:0007669"/>
    <property type="project" value="InterPro"/>
</dbReference>
<feature type="transmembrane region" description="Helical" evidence="6">
    <location>
        <begin position="186"/>
        <end position="204"/>
    </location>
</feature>
<evidence type="ECO:0000256" key="5">
    <source>
        <dbReference type="ARBA" id="ARBA00023136"/>
    </source>
</evidence>
<dbReference type="GO" id="GO:0005886">
    <property type="term" value="C:plasma membrane"/>
    <property type="evidence" value="ECO:0007669"/>
    <property type="project" value="UniProtKB-SubCell"/>
</dbReference>
<feature type="transmembrane region" description="Helical" evidence="6">
    <location>
        <begin position="92"/>
        <end position="115"/>
    </location>
</feature>
<organism evidence="7 8">
    <name type="scientific">Flavobacterium arcticum</name>
    <dbReference type="NCBI Taxonomy" id="1784713"/>
    <lineage>
        <taxon>Bacteria</taxon>
        <taxon>Pseudomonadati</taxon>
        <taxon>Bacteroidota</taxon>
        <taxon>Flavobacteriia</taxon>
        <taxon>Flavobacteriales</taxon>
        <taxon>Flavobacteriaceae</taxon>
        <taxon>Flavobacterium</taxon>
    </lineage>
</organism>
<dbReference type="KEGG" id="fat:DVK85_12180"/>
<dbReference type="Pfam" id="PF01943">
    <property type="entry name" value="Polysacc_synt"/>
    <property type="match status" value="1"/>
</dbReference>
<sequence length="428" mass="48903">MKFIKSILNNPIFKVSSLNTFSVLIKIAGGLLASKMIAVFIGPSGLALVGNFRNFIRQVEVFGTLGFENGIIKYIAENENDNKKKERVITTVFYSVFATIIVLSLLLLFFAGYLSELFFGKEHEYNWIFRVMILALPWYIGNIIFVSILNGLSRYKEVIKINIWGNITGVLLSAVLIWQLRVSGALLGLVISPSLMFFISFFLLRKQLGSFSFLSIKNFDKSILRGLSSYSLMSLVTTAIGPVVAISIRTHLIDNYSGNEAGFWEAINRISFFYLMFVSTLLTVYFFPKLSSAKTDKETGRVFWSYYKTIVPVFGLGLVLIFVLKNFIVRLLFNEDFSPMTNLFLWQLVGDFFKVCAFILGYEFFAKKMTKEFIITDVMSYVILYFSSHYLIKLYGSEGAVMGHAITYFVYLLVLVYYFRKKLFSRTA</sequence>
<dbReference type="InterPro" id="IPR044550">
    <property type="entry name" value="WzxE"/>
</dbReference>
<feature type="transmembrane region" description="Helical" evidence="6">
    <location>
        <begin position="266"/>
        <end position="288"/>
    </location>
</feature>
<feature type="transmembrane region" description="Helical" evidence="6">
    <location>
        <begin position="23"/>
        <end position="49"/>
    </location>
</feature>